<dbReference type="OrthoDB" id="2014201at2759"/>
<dbReference type="AlphaFoldDB" id="A0A7H8QT92"/>
<keyword evidence="2" id="KW-0472">Membrane</keyword>
<dbReference type="RefSeq" id="XP_035343382.1">
    <property type="nucleotide sequence ID" value="XM_035487489.1"/>
</dbReference>
<dbReference type="InterPro" id="IPR050587">
    <property type="entry name" value="GNT1/Glycosyltrans_8"/>
</dbReference>
<dbReference type="Proteomes" id="UP000509510">
    <property type="component" value="Chromosome II"/>
</dbReference>
<keyword evidence="2" id="KW-1133">Transmembrane helix</keyword>
<dbReference type="EMBL" id="CP055899">
    <property type="protein sequence ID" value="QKX57204.1"/>
    <property type="molecule type" value="Genomic_DNA"/>
</dbReference>
<keyword evidence="2" id="KW-0812">Transmembrane</keyword>
<proteinExistence type="predicted"/>
<evidence type="ECO:0000313" key="4">
    <source>
        <dbReference type="Proteomes" id="UP000509510"/>
    </source>
</evidence>
<organism evidence="3 4">
    <name type="scientific">Talaromyces rugulosus</name>
    <name type="common">Penicillium rugulosum</name>
    <dbReference type="NCBI Taxonomy" id="121627"/>
    <lineage>
        <taxon>Eukaryota</taxon>
        <taxon>Fungi</taxon>
        <taxon>Dikarya</taxon>
        <taxon>Ascomycota</taxon>
        <taxon>Pezizomycotina</taxon>
        <taxon>Eurotiomycetes</taxon>
        <taxon>Eurotiomycetidae</taxon>
        <taxon>Eurotiales</taxon>
        <taxon>Trichocomaceae</taxon>
        <taxon>Talaromyces</taxon>
        <taxon>Talaromyces sect. Islandici</taxon>
    </lineage>
</organism>
<evidence type="ECO:0008006" key="5">
    <source>
        <dbReference type="Google" id="ProtNLM"/>
    </source>
</evidence>
<reference evidence="4" key="1">
    <citation type="submission" date="2020-06" db="EMBL/GenBank/DDBJ databases">
        <title>A chromosome-scale genome assembly of Talaromyces rugulosus W13939.</title>
        <authorList>
            <person name="Wang B."/>
            <person name="Guo L."/>
            <person name="Ye K."/>
            <person name="Wang L."/>
        </authorList>
    </citation>
    <scope>NUCLEOTIDE SEQUENCE [LARGE SCALE GENOMIC DNA]</scope>
    <source>
        <strain evidence="4">W13939</strain>
    </source>
</reference>
<evidence type="ECO:0000256" key="1">
    <source>
        <dbReference type="SAM" id="MobiDB-lite"/>
    </source>
</evidence>
<dbReference type="PANTHER" id="PTHR11183">
    <property type="entry name" value="GLYCOGENIN SUBFAMILY MEMBER"/>
    <property type="match status" value="1"/>
</dbReference>
<name>A0A7H8QT92_TALRU</name>
<sequence length="430" mass="50120">MHKLPRPASSIRRKVSFDLDNLTDDSDIEDYRDRNKPDWTIRGAISALPPRKRRNYGVLTVLIFVFLYWASHRPQPPKGLSPYLNYDAIDWSRYAYTQYVTSDEYLCNSVMVFEALHRLGSRADKILFYPQEWDTVISGPNDRTSQLLLEARNKYNVQLEPIEVNSLQDMPGGVSTWDSSITKLWAFRETTYRRILQIDSDVMVLQNLDELFFLPSAPVAMPRAYWDYSNDHKLTSLLVLLEPSYVEYRSMMDRVEAVTAGQLGKEEYDGHPLYDMELLNDRYAGSALVLPHRQYGLVTGEFRRKDHRDFLGNDHETWNPDTVLKQAKLVHFSDWPLPKPWVMWPQKLLAEIIPRCDNNPGTSQESGCRDREVWKQLYEDFRLKRKNVCMLLSYPAPEWPPKEKNTSNQPPAPKDDKPVAEKPEQVQASE</sequence>
<dbReference type="SUPFAM" id="SSF53448">
    <property type="entry name" value="Nucleotide-diphospho-sugar transferases"/>
    <property type="match status" value="1"/>
</dbReference>
<dbReference type="Gene3D" id="3.90.550.10">
    <property type="entry name" value="Spore Coat Polysaccharide Biosynthesis Protein SpsA, Chain A"/>
    <property type="match status" value="1"/>
</dbReference>
<dbReference type="GeneID" id="55991814"/>
<feature type="compositionally biased region" description="Basic and acidic residues" evidence="1">
    <location>
        <begin position="413"/>
        <end position="424"/>
    </location>
</feature>
<protein>
    <recommendedName>
        <fullName evidence="5">Glucose N-acetyltransferase 1</fullName>
    </recommendedName>
</protein>
<accession>A0A7H8QT92</accession>
<dbReference type="InterPro" id="IPR029044">
    <property type="entry name" value="Nucleotide-diphossugar_trans"/>
</dbReference>
<feature type="region of interest" description="Disordered" evidence="1">
    <location>
        <begin position="395"/>
        <end position="430"/>
    </location>
</feature>
<gene>
    <name evidence="3" type="ORF">TRUGW13939_04312</name>
</gene>
<keyword evidence="4" id="KW-1185">Reference proteome</keyword>
<evidence type="ECO:0000313" key="3">
    <source>
        <dbReference type="EMBL" id="QKX57204.1"/>
    </source>
</evidence>
<dbReference type="KEGG" id="trg:TRUGW13939_04312"/>
<evidence type="ECO:0000256" key="2">
    <source>
        <dbReference type="SAM" id="Phobius"/>
    </source>
</evidence>
<feature type="transmembrane region" description="Helical" evidence="2">
    <location>
        <begin position="55"/>
        <end position="71"/>
    </location>
</feature>